<dbReference type="Pfam" id="PF00995">
    <property type="entry name" value="Sec1"/>
    <property type="match status" value="1"/>
</dbReference>
<dbReference type="InterPro" id="IPR043154">
    <property type="entry name" value="Sec-1-like_dom1"/>
</dbReference>
<sequence length="331" mass="38091">MPLQNLVAKKIFEDVIRPLKTDENGKQQWNVLVLDKFSSKMVSCCLKMSNLTEENISTVEDLHKKRQPIRNLDVIYLVSPTAESYKKAHIFFTTPCSDTLFRKLAQSRVSSFIKTLKEINLAFLPVESQVFSLNLPEVFPSFFGSQRSPKYRAPKFDEKLGKMAEQIATLCVLLEEYPAIRCRRLCDNNIELCIQIEEKLQNYKKDYPNMGKGYEKSRSQLIIVDRGFDFITPLLHEMTYQAMAQDLLTLNEDSILDENDPIWLAMRHNHIAVVSAHVGSKMKELQGREVAKMKSAKVKEISNIMKSLPAHQRIVQNFSAFIKATKTRVQL</sequence>
<dbReference type="InterPro" id="IPR027482">
    <property type="entry name" value="Sec1-like_dom2"/>
</dbReference>
<dbReference type="Gene3D" id="3.40.50.2060">
    <property type="match status" value="2"/>
</dbReference>
<dbReference type="PANTHER" id="PTHR11679">
    <property type="entry name" value="VESICLE PROTEIN SORTING-ASSOCIATED"/>
    <property type="match status" value="1"/>
</dbReference>
<proteinExistence type="inferred from homology"/>
<comment type="caution">
    <text evidence="2">The sequence shown here is derived from an EMBL/GenBank/DDBJ whole genome shotgun (WGS) entry which is preliminary data.</text>
</comment>
<name>A0A8S1I0L9_9PELO</name>
<dbReference type="GO" id="GO:0016192">
    <property type="term" value="P:vesicle-mediated transport"/>
    <property type="evidence" value="ECO:0007669"/>
    <property type="project" value="InterPro"/>
</dbReference>
<evidence type="ECO:0000256" key="1">
    <source>
        <dbReference type="ARBA" id="ARBA00009884"/>
    </source>
</evidence>
<gene>
    <name evidence="2" type="ORF">CAUJ_LOCUS16019</name>
</gene>
<dbReference type="AlphaFoldDB" id="A0A8S1I0L9"/>
<accession>A0A8S1I0L9</accession>
<organism evidence="2 3">
    <name type="scientific">Caenorhabditis auriculariae</name>
    <dbReference type="NCBI Taxonomy" id="2777116"/>
    <lineage>
        <taxon>Eukaryota</taxon>
        <taxon>Metazoa</taxon>
        <taxon>Ecdysozoa</taxon>
        <taxon>Nematoda</taxon>
        <taxon>Chromadorea</taxon>
        <taxon>Rhabditida</taxon>
        <taxon>Rhabditina</taxon>
        <taxon>Rhabditomorpha</taxon>
        <taxon>Rhabditoidea</taxon>
        <taxon>Rhabditidae</taxon>
        <taxon>Peloderinae</taxon>
        <taxon>Caenorhabditis</taxon>
    </lineage>
</organism>
<dbReference type="InterPro" id="IPR036045">
    <property type="entry name" value="Sec1-like_sf"/>
</dbReference>
<dbReference type="OrthoDB" id="2228at2759"/>
<dbReference type="Gene3D" id="3.90.830.10">
    <property type="entry name" value="Syntaxin Binding Protein 1, Chain A, domain 2"/>
    <property type="match status" value="1"/>
</dbReference>
<dbReference type="Gene3D" id="3.40.50.1910">
    <property type="match status" value="1"/>
</dbReference>
<evidence type="ECO:0000313" key="3">
    <source>
        <dbReference type="Proteomes" id="UP000835052"/>
    </source>
</evidence>
<reference evidence="2" key="1">
    <citation type="submission" date="2020-10" db="EMBL/GenBank/DDBJ databases">
        <authorList>
            <person name="Kikuchi T."/>
        </authorList>
    </citation>
    <scope>NUCLEOTIDE SEQUENCE</scope>
    <source>
        <strain evidence="2">NKZ352</strain>
    </source>
</reference>
<comment type="similarity">
    <text evidence="1">Belongs to the STXBP/unc-18/SEC1 family.</text>
</comment>
<protein>
    <submittedName>
        <fullName evidence="2">Uncharacterized protein</fullName>
    </submittedName>
</protein>
<dbReference type="InterPro" id="IPR001619">
    <property type="entry name" value="Sec1-like"/>
</dbReference>
<dbReference type="Proteomes" id="UP000835052">
    <property type="component" value="Unassembled WGS sequence"/>
</dbReference>
<keyword evidence="3" id="KW-1185">Reference proteome</keyword>
<dbReference type="EMBL" id="CAJGYM010000241">
    <property type="protein sequence ID" value="CAD6200120.1"/>
    <property type="molecule type" value="Genomic_DNA"/>
</dbReference>
<dbReference type="InterPro" id="IPR043127">
    <property type="entry name" value="Sec-1-like_dom3a"/>
</dbReference>
<dbReference type="SUPFAM" id="SSF56815">
    <property type="entry name" value="Sec1/munc18-like (SM) proteins"/>
    <property type="match status" value="1"/>
</dbReference>
<evidence type="ECO:0000313" key="2">
    <source>
        <dbReference type="EMBL" id="CAD6200120.1"/>
    </source>
</evidence>